<dbReference type="EMBL" id="PTIX01000001">
    <property type="protein sequence ID" value="PPK71448.1"/>
    <property type="molecule type" value="Genomic_DNA"/>
</dbReference>
<gene>
    <name evidence="1" type="ORF">CLV40_101638</name>
</gene>
<reference evidence="1 2" key="1">
    <citation type="submission" date="2018-02" db="EMBL/GenBank/DDBJ databases">
        <title>Genomic Encyclopedia of Archaeal and Bacterial Type Strains, Phase II (KMG-II): from individual species to whole genera.</title>
        <authorList>
            <person name="Goeker M."/>
        </authorList>
    </citation>
    <scope>NUCLEOTIDE SEQUENCE [LARGE SCALE GENOMIC DNA]</scope>
    <source>
        <strain evidence="1 2">YU 961-1</strain>
    </source>
</reference>
<name>A0A2S6H1S9_9PSEU</name>
<protein>
    <submittedName>
        <fullName evidence="1">Uncharacterized protein</fullName>
    </submittedName>
</protein>
<evidence type="ECO:0000313" key="1">
    <source>
        <dbReference type="EMBL" id="PPK71448.1"/>
    </source>
</evidence>
<proteinExistence type="predicted"/>
<keyword evidence="2" id="KW-1185">Reference proteome</keyword>
<evidence type="ECO:0000313" key="2">
    <source>
        <dbReference type="Proteomes" id="UP000239203"/>
    </source>
</evidence>
<accession>A0A2S6H1S9</accession>
<comment type="caution">
    <text evidence="1">The sequence shown here is derived from an EMBL/GenBank/DDBJ whole genome shotgun (WGS) entry which is preliminary data.</text>
</comment>
<dbReference type="Proteomes" id="UP000239203">
    <property type="component" value="Unassembled WGS sequence"/>
</dbReference>
<dbReference type="AlphaFoldDB" id="A0A2S6H1S9"/>
<sequence length="81" mass="8912">MISMLRRAGVVAGLVGIALSVLTPVASAGLTPGWVGPFADKESCEGQREITMEYHPVGWCQYRDVPGDHSDGWYFRVWTND</sequence>
<organism evidence="1 2">
    <name type="scientific">Actinokineospora auranticolor</name>
    <dbReference type="NCBI Taxonomy" id="155976"/>
    <lineage>
        <taxon>Bacteria</taxon>
        <taxon>Bacillati</taxon>
        <taxon>Actinomycetota</taxon>
        <taxon>Actinomycetes</taxon>
        <taxon>Pseudonocardiales</taxon>
        <taxon>Pseudonocardiaceae</taxon>
        <taxon>Actinokineospora</taxon>
    </lineage>
</organism>